<comment type="caution">
    <text evidence="1">The sequence shown here is derived from an EMBL/GenBank/DDBJ whole genome shotgun (WGS) entry which is preliminary data.</text>
</comment>
<protein>
    <submittedName>
        <fullName evidence="1">Uncharacterized protein</fullName>
    </submittedName>
</protein>
<organism evidence="1 2">
    <name type="scientific">Trichinella pseudospiralis</name>
    <name type="common">Parasitic roundworm</name>
    <dbReference type="NCBI Taxonomy" id="6337"/>
    <lineage>
        <taxon>Eukaryota</taxon>
        <taxon>Metazoa</taxon>
        <taxon>Ecdysozoa</taxon>
        <taxon>Nematoda</taxon>
        <taxon>Enoplea</taxon>
        <taxon>Dorylaimia</taxon>
        <taxon>Trichinellida</taxon>
        <taxon>Trichinellidae</taxon>
        <taxon>Trichinella</taxon>
    </lineage>
</organism>
<dbReference type="EMBL" id="JYDT01000016">
    <property type="protein sequence ID" value="KRY91031.1"/>
    <property type="molecule type" value="Genomic_DNA"/>
</dbReference>
<name>A0A0V1FY89_TRIPS</name>
<sequence>MKLFCGIYCSVQLSSHFNQTFTGTAADFHYFQLYISVFDIARNTLQLLYSVPGPGGAIAVRSSCLCVVHFHHLHNAEE</sequence>
<dbReference type="Proteomes" id="UP000054995">
    <property type="component" value="Unassembled WGS sequence"/>
</dbReference>
<reference evidence="1 2" key="1">
    <citation type="submission" date="2015-01" db="EMBL/GenBank/DDBJ databases">
        <title>Evolution of Trichinella species and genotypes.</title>
        <authorList>
            <person name="Korhonen P.K."/>
            <person name="Edoardo P."/>
            <person name="Giuseppe L.R."/>
            <person name="Gasser R.B."/>
        </authorList>
    </citation>
    <scope>NUCLEOTIDE SEQUENCE [LARGE SCALE GENOMIC DNA]</scope>
    <source>
        <strain evidence="1">ISS470</strain>
    </source>
</reference>
<keyword evidence="2" id="KW-1185">Reference proteome</keyword>
<evidence type="ECO:0000313" key="2">
    <source>
        <dbReference type="Proteomes" id="UP000054995"/>
    </source>
</evidence>
<evidence type="ECO:0000313" key="1">
    <source>
        <dbReference type="EMBL" id="KRY91031.1"/>
    </source>
</evidence>
<dbReference type="AlphaFoldDB" id="A0A0V1FY89"/>
<proteinExistence type="predicted"/>
<accession>A0A0V1FY89</accession>
<gene>
    <name evidence="1" type="ORF">T4D_8030</name>
</gene>